<reference evidence="3 4" key="1">
    <citation type="submission" date="2019-03" db="EMBL/GenBank/DDBJ databases">
        <title>Subsurface microbial communities from deep shales in Ohio and West Virginia, USA.</title>
        <authorList>
            <person name="Wrighton K."/>
        </authorList>
    </citation>
    <scope>NUCLEOTIDE SEQUENCE [LARGE SCALE GENOMIC DNA]</scope>
    <source>
        <strain evidence="3 4">MA284_T2</strain>
    </source>
</reference>
<dbReference type="Pfam" id="PF00990">
    <property type="entry name" value="GGDEF"/>
    <property type="match status" value="1"/>
</dbReference>
<evidence type="ECO:0000256" key="1">
    <source>
        <dbReference type="SAM" id="Phobius"/>
    </source>
</evidence>
<evidence type="ECO:0000259" key="2">
    <source>
        <dbReference type="PROSITE" id="PS50887"/>
    </source>
</evidence>
<dbReference type="InterPro" id="IPR043128">
    <property type="entry name" value="Rev_trsase/Diguanyl_cyclase"/>
</dbReference>
<dbReference type="PANTHER" id="PTHR46663">
    <property type="entry name" value="DIGUANYLATE CYCLASE DGCT-RELATED"/>
    <property type="match status" value="1"/>
</dbReference>
<sequence length="499" mass="57978">MEKLFNKFKYIIIILLALIMIYIFSGQYTNVKEVVEDKYNSRQQLVEKNILQTVNYIDNAYKIVEQQLNQEMREYSEQMVAKYRENPDVMEWDLLELKQQFPSYDIYIIDQSLKIIKTTYKEDLGLDFSKFSSFASVLRNRMQGNEFEVDRIDLSTQAGEIKKYSYMPSPDHQYLFELSVSIEDQYPSFQSLNLFKDATALTSEYEMVEDISFYSVEPLNYEVAKIRNSKKPYINPDVPEFEEELARQTVISNSRQEAAAKIDGVKYHYRFFPALVSEGEGEQGWNSYVVGIVYNKQIMQNEISSHRRLFAVNIVLLAALFASFIAVVVYLLRKFEHQAYHDKLTGLANRKYFVEKFQKLKEKADFSGKNIGLVFIDIDRFKEINDNYGHDIGDRVLENIASRMENNLKETDITARMGGDEFVVALSDLDSKTKIIKVAKRLIKELKNPLIIDEKEIAISVSAGVSFYPDDSQELEKLIKNADAAMYKAKRKDSDIESN</sequence>
<keyword evidence="1" id="KW-0472">Membrane</keyword>
<dbReference type="FunFam" id="3.30.70.270:FF:000001">
    <property type="entry name" value="Diguanylate cyclase domain protein"/>
    <property type="match status" value="1"/>
</dbReference>
<dbReference type="AlphaFoldDB" id="A0A4R6LU58"/>
<dbReference type="CDD" id="cd01949">
    <property type="entry name" value="GGDEF"/>
    <property type="match status" value="1"/>
</dbReference>
<dbReference type="NCBIfam" id="TIGR00254">
    <property type="entry name" value="GGDEF"/>
    <property type="match status" value="1"/>
</dbReference>
<keyword evidence="1" id="KW-0812">Transmembrane</keyword>
<feature type="transmembrane region" description="Helical" evidence="1">
    <location>
        <begin position="309"/>
        <end position="332"/>
    </location>
</feature>
<dbReference type="EMBL" id="SNWX01000010">
    <property type="protein sequence ID" value="TDO90088.1"/>
    <property type="molecule type" value="Genomic_DNA"/>
</dbReference>
<dbReference type="SUPFAM" id="SSF55073">
    <property type="entry name" value="Nucleotide cyclase"/>
    <property type="match status" value="1"/>
</dbReference>
<dbReference type="Gene3D" id="3.30.70.270">
    <property type="match status" value="1"/>
</dbReference>
<keyword evidence="1" id="KW-1133">Transmembrane helix</keyword>
<dbReference type="Proteomes" id="UP000295064">
    <property type="component" value="Unassembled WGS sequence"/>
</dbReference>
<dbReference type="PANTHER" id="PTHR46663:SF2">
    <property type="entry name" value="GGDEF DOMAIN-CONTAINING PROTEIN"/>
    <property type="match status" value="1"/>
</dbReference>
<dbReference type="InterPro" id="IPR029787">
    <property type="entry name" value="Nucleotide_cyclase"/>
</dbReference>
<comment type="caution">
    <text evidence="3">The sequence shown here is derived from an EMBL/GenBank/DDBJ whole genome shotgun (WGS) entry which is preliminary data.</text>
</comment>
<protein>
    <submittedName>
        <fullName evidence="3">Diguanylate cyclase (GGDEF)-like protein</fullName>
    </submittedName>
</protein>
<dbReference type="SMART" id="SM00267">
    <property type="entry name" value="GGDEF"/>
    <property type="match status" value="1"/>
</dbReference>
<dbReference type="InterPro" id="IPR000160">
    <property type="entry name" value="GGDEF_dom"/>
</dbReference>
<dbReference type="OrthoDB" id="9783388at2"/>
<name>A0A4R6LU58_9FIRM</name>
<dbReference type="InterPro" id="IPR052163">
    <property type="entry name" value="DGC-Regulatory_Protein"/>
</dbReference>
<feature type="domain" description="GGDEF" evidence="2">
    <location>
        <begin position="369"/>
        <end position="499"/>
    </location>
</feature>
<evidence type="ECO:0000313" key="3">
    <source>
        <dbReference type="EMBL" id="TDO90088.1"/>
    </source>
</evidence>
<feature type="transmembrane region" description="Helical" evidence="1">
    <location>
        <begin position="7"/>
        <end position="25"/>
    </location>
</feature>
<gene>
    <name evidence="3" type="ORF">DFR79_11047</name>
</gene>
<accession>A0A4R6LU58</accession>
<dbReference type="PROSITE" id="PS50887">
    <property type="entry name" value="GGDEF"/>
    <property type="match status" value="1"/>
</dbReference>
<proteinExistence type="predicted"/>
<evidence type="ECO:0000313" key="4">
    <source>
        <dbReference type="Proteomes" id="UP000295064"/>
    </source>
</evidence>
<organism evidence="3 4">
    <name type="scientific">Halanaerobium saccharolyticum</name>
    <dbReference type="NCBI Taxonomy" id="43595"/>
    <lineage>
        <taxon>Bacteria</taxon>
        <taxon>Bacillati</taxon>
        <taxon>Bacillota</taxon>
        <taxon>Clostridia</taxon>
        <taxon>Halanaerobiales</taxon>
        <taxon>Halanaerobiaceae</taxon>
        <taxon>Halanaerobium</taxon>
    </lineage>
</organism>
<dbReference type="RefSeq" id="WP_133514951.1">
    <property type="nucleotide sequence ID" value="NZ_SNWX01000010.1"/>
</dbReference>